<proteinExistence type="inferred from homology"/>
<evidence type="ECO:0000256" key="4">
    <source>
        <dbReference type="ARBA" id="ARBA00022827"/>
    </source>
</evidence>
<accession>A0ABT2LQY0</accession>
<dbReference type="Pfam" id="PF02219">
    <property type="entry name" value="MTHFR"/>
    <property type="match status" value="1"/>
</dbReference>
<comment type="cofactor">
    <cofactor evidence="1 6">
        <name>FAD</name>
        <dbReference type="ChEBI" id="CHEBI:57692"/>
    </cofactor>
</comment>
<dbReference type="EMBL" id="JAOCZP010000005">
    <property type="protein sequence ID" value="MCT7376961.1"/>
    <property type="molecule type" value="Genomic_DNA"/>
</dbReference>
<name>A0ABT2LQY0_9HYPH</name>
<evidence type="ECO:0000256" key="5">
    <source>
        <dbReference type="ARBA" id="ARBA00023002"/>
    </source>
</evidence>
<dbReference type="InterPro" id="IPR029041">
    <property type="entry name" value="FAD-linked_oxidoreductase-like"/>
</dbReference>
<dbReference type="Proteomes" id="UP001320831">
    <property type="component" value="Unassembled WGS sequence"/>
</dbReference>
<comment type="similarity">
    <text evidence="6">Belongs to the methylenetetrahydrofolate reductase family.</text>
</comment>
<dbReference type="Gene3D" id="3.20.20.220">
    <property type="match status" value="1"/>
</dbReference>
<reference evidence="7 8" key="1">
    <citation type="submission" date="2022-09" db="EMBL/GenBank/DDBJ databases">
        <title>Chelativorans salina sp. nov., a novel slightly halophilic bacterium isolated from a saline lake sediment enrichment.</title>
        <authorList>
            <person name="Gao L."/>
            <person name="Fang B.-Z."/>
            <person name="Li W.-J."/>
        </authorList>
    </citation>
    <scope>NUCLEOTIDE SEQUENCE [LARGE SCALE GENOMIC DNA]</scope>
    <source>
        <strain evidence="7 8">EGI FJ00035</strain>
    </source>
</reference>
<keyword evidence="5 6" id="KW-0560">Oxidoreductase</keyword>
<evidence type="ECO:0000313" key="7">
    <source>
        <dbReference type="EMBL" id="MCT7376961.1"/>
    </source>
</evidence>
<evidence type="ECO:0000256" key="3">
    <source>
        <dbReference type="ARBA" id="ARBA00022630"/>
    </source>
</evidence>
<comment type="caution">
    <text evidence="7">The sequence shown here is derived from an EMBL/GenBank/DDBJ whole genome shotgun (WGS) entry which is preliminary data.</text>
</comment>
<comment type="pathway">
    <text evidence="2 6">One-carbon metabolism; tetrahydrofolate interconversion.</text>
</comment>
<gene>
    <name evidence="7" type="ORF">N5A92_18200</name>
</gene>
<organism evidence="7 8">
    <name type="scientific">Chelativorans salis</name>
    <dbReference type="NCBI Taxonomy" id="2978478"/>
    <lineage>
        <taxon>Bacteria</taxon>
        <taxon>Pseudomonadati</taxon>
        <taxon>Pseudomonadota</taxon>
        <taxon>Alphaproteobacteria</taxon>
        <taxon>Hyphomicrobiales</taxon>
        <taxon>Phyllobacteriaceae</taxon>
        <taxon>Chelativorans</taxon>
    </lineage>
</organism>
<evidence type="ECO:0000256" key="6">
    <source>
        <dbReference type="RuleBase" id="RU003862"/>
    </source>
</evidence>
<keyword evidence="8" id="KW-1185">Reference proteome</keyword>
<dbReference type="InterPro" id="IPR003171">
    <property type="entry name" value="Mehydrof_redctse-like"/>
</dbReference>
<protein>
    <recommendedName>
        <fullName evidence="6">Methylenetetrahydrofolate reductase</fullName>
    </recommendedName>
</protein>
<evidence type="ECO:0000256" key="2">
    <source>
        <dbReference type="ARBA" id="ARBA00004777"/>
    </source>
</evidence>
<dbReference type="RefSeq" id="WP_260905223.1">
    <property type="nucleotide sequence ID" value="NZ_JAOCZP010000005.1"/>
</dbReference>
<dbReference type="SUPFAM" id="SSF51730">
    <property type="entry name" value="FAD-linked oxidoreductase"/>
    <property type="match status" value="1"/>
</dbReference>
<dbReference type="GO" id="GO:0004489">
    <property type="term" value="F:methylenetetrahydrofolate reductase [NAD(P)H] activity"/>
    <property type="evidence" value="ECO:0007669"/>
    <property type="project" value="UniProtKB-EC"/>
</dbReference>
<keyword evidence="3 6" id="KW-0285">Flavoprotein</keyword>
<evidence type="ECO:0000313" key="8">
    <source>
        <dbReference type="Proteomes" id="UP001320831"/>
    </source>
</evidence>
<evidence type="ECO:0000256" key="1">
    <source>
        <dbReference type="ARBA" id="ARBA00001974"/>
    </source>
</evidence>
<sequence length="84" mass="9009">MDRARAAGSLKRFSQGCGVSIPDWMEAMFSGLDDAPDMCAMVAASLASEQCRRLATEGVVGYHIYTLNKPDVSLSVCRALPVRG</sequence>
<keyword evidence="4 6" id="KW-0274">FAD</keyword>